<dbReference type="PANTHER" id="PTHR47756">
    <property type="entry name" value="BLL6612 PROTEIN-RELATED"/>
    <property type="match status" value="1"/>
</dbReference>
<feature type="domain" description="DUF6596" evidence="2">
    <location>
        <begin position="187"/>
        <end position="280"/>
    </location>
</feature>
<dbReference type="EMBL" id="JAATEP010000020">
    <property type="protein sequence ID" value="NJP93097.1"/>
    <property type="molecule type" value="Genomic_DNA"/>
</dbReference>
<dbReference type="SUPFAM" id="SSF88659">
    <property type="entry name" value="Sigma3 and sigma4 domains of RNA polymerase sigma factors"/>
    <property type="match status" value="1"/>
</dbReference>
<gene>
    <name evidence="3" type="ORF">HCN51_27225</name>
</gene>
<accession>A0ABX1B983</accession>
<dbReference type="InterPro" id="IPR046531">
    <property type="entry name" value="DUF6596"/>
</dbReference>
<reference evidence="3 4" key="1">
    <citation type="submission" date="2020-03" db="EMBL/GenBank/DDBJ databases">
        <title>WGS of actinomycetes isolated from Thailand.</title>
        <authorList>
            <person name="Thawai C."/>
        </authorList>
    </citation>
    <scope>NUCLEOTIDE SEQUENCE [LARGE SCALE GENOMIC DNA]</scope>
    <source>
        <strain evidence="3 4">FMUSA5-5</strain>
    </source>
</reference>
<dbReference type="InterPro" id="IPR013325">
    <property type="entry name" value="RNA_pol_sigma_r2"/>
</dbReference>
<name>A0ABX1B983_9ACTN</name>
<evidence type="ECO:0000259" key="1">
    <source>
        <dbReference type="Pfam" id="PF04542"/>
    </source>
</evidence>
<keyword evidence="4" id="KW-1185">Reference proteome</keyword>
<evidence type="ECO:0000313" key="4">
    <source>
        <dbReference type="Proteomes" id="UP000696294"/>
    </source>
</evidence>
<organism evidence="3 4">
    <name type="scientific">Nonomuraea composti</name>
    <dbReference type="NCBI Taxonomy" id="2720023"/>
    <lineage>
        <taxon>Bacteria</taxon>
        <taxon>Bacillati</taxon>
        <taxon>Actinomycetota</taxon>
        <taxon>Actinomycetes</taxon>
        <taxon>Streptosporangiales</taxon>
        <taxon>Streptosporangiaceae</taxon>
        <taxon>Nonomuraea</taxon>
    </lineage>
</organism>
<proteinExistence type="predicted"/>
<dbReference type="InterPro" id="IPR013324">
    <property type="entry name" value="RNA_pol_sigma_r3/r4-like"/>
</dbReference>
<comment type="caution">
    <text evidence="3">The sequence shown here is derived from an EMBL/GenBank/DDBJ whole genome shotgun (WGS) entry which is preliminary data.</text>
</comment>
<dbReference type="InterPro" id="IPR007627">
    <property type="entry name" value="RNA_pol_sigma70_r2"/>
</dbReference>
<feature type="domain" description="RNA polymerase sigma-70 region 2" evidence="1">
    <location>
        <begin position="23"/>
        <end position="82"/>
    </location>
</feature>
<dbReference type="SUPFAM" id="SSF88946">
    <property type="entry name" value="Sigma2 domain of RNA polymerase sigma factors"/>
    <property type="match status" value="1"/>
</dbReference>
<dbReference type="Gene3D" id="1.10.1740.10">
    <property type="match status" value="1"/>
</dbReference>
<dbReference type="Proteomes" id="UP000696294">
    <property type="component" value="Unassembled WGS sequence"/>
</dbReference>
<evidence type="ECO:0000259" key="2">
    <source>
        <dbReference type="Pfam" id="PF20239"/>
    </source>
</evidence>
<dbReference type="PANTHER" id="PTHR47756:SF2">
    <property type="entry name" value="BLL6612 PROTEIN"/>
    <property type="match status" value="1"/>
</dbReference>
<dbReference type="Gene3D" id="1.10.10.10">
    <property type="entry name" value="Winged helix-like DNA-binding domain superfamily/Winged helix DNA-binding domain"/>
    <property type="match status" value="1"/>
</dbReference>
<sequence>MTGEPAVQVAEVAERVARASFGRLVALLAESTGDLQLAEDTLAQAFEQALTRWPRDGVPDNPEGWLLTVARNRQRDFWKSAAHRRSAPLEEAADGGSAAGPLDELDADAIPERRLALLFVCAHPAIAPNVRTPLMLQTVLGFDSADIARAFAVPAGAMSQRLVRAKRRIRDARIPFAVPGRQAMPERLAPVLEAVYGCYALAWPRRGDGGSLAGEARYLAVTAAGLLGDQPEAWGLAALLTLASARAARPDRPFLPLDEQDPSDWDRRLIAEGEQYLHRAERPGRAPGRFQLEAAIQAVHCDRARTGETDWHALRTLYAALVAVAPSLGARVAQAAVEGRTESPAHALGLLEALPPERERFQPYHATRGDLLARLGRHGDAAAAYAQAAALTTDPAVRTFLDRRATELAAAACRPSPCS</sequence>
<dbReference type="Pfam" id="PF04542">
    <property type="entry name" value="Sigma70_r2"/>
    <property type="match status" value="1"/>
</dbReference>
<dbReference type="RefSeq" id="WP_168012913.1">
    <property type="nucleotide sequence ID" value="NZ_JAATEP010000020.1"/>
</dbReference>
<dbReference type="Pfam" id="PF20239">
    <property type="entry name" value="DUF6596"/>
    <property type="match status" value="1"/>
</dbReference>
<dbReference type="InterPro" id="IPR036388">
    <property type="entry name" value="WH-like_DNA-bd_sf"/>
</dbReference>
<protein>
    <submittedName>
        <fullName evidence="3">RNA polymerase subunit sigma-70</fullName>
    </submittedName>
</protein>
<evidence type="ECO:0000313" key="3">
    <source>
        <dbReference type="EMBL" id="NJP93097.1"/>
    </source>
</evidence>